<sequence length="129" mass="14046">METYLGTTQEVTINSGDSTCDFRNKTEISLICIDLNNTFSSTTSLQNARLFASNAKLSQVGCRYQKKPEKGGGRKAARVYLSTPQVSSPTPSQTSFILPDFLQLTKQTRAPGSCLLNPPLPCVKVLLPC</sequence>
<protein>
    <submittedName>
        <fullName evidence="1">Uncharacterized protein</fullName>
    </submittedName>
</protein>
<gene>
    <name evidence="1" type="ORF">ElyMa_006938300</name>
</gene>
<proteinExistence type="predicted"/>
<dbReference type="AlphaFoldDB" id="A0AAV4JHY5"/>
<accession>A0AAV4JHY5</accession>
<keyword evidence="2" id="KW-1185">Reference proteome</keyword>
<evidence type="ECO:0000313" key="1">
    <source>
        <dbReference type="EMBL" id="GFS21961.1"/>
    </source>
</evidence>
<name>A0AAV4JHY5_9GAST</name>
<dbReference type="Proteomes" id="UP000762676">
    <property type="component" value="Unassembled WGS sequence"/>
</dbReference>
<organism evidence="1 2">
    <name type="scientific">Elysia marginata</name>
    <dbReference type="NCBI Taxonomy" id="1093978"/>
    <lineage>
        <taxon>Eukaryota</taxon>
        <taxon>Metazoa</taxon>
        <taxon>Spiralia</taxon>
        <taxon>Lophotrochozoa</taxon>
        <taxon>Mollusca</taxon>
        <taxon>Gastropoda</taxon>
        <taxon>Heterobranchia</taxon>
        <taxon>Euthyneura</taxon>
        <taxon>Panpulmonata</taxon>
        <taxon>Sacoglossa</taxon>
        <taxon>Placobranchoidea</taxon>
        <taxon>Plakobranchidae</taxon>
        <taxon>Elysia</taxon>
    </lineage>
</organism>
<reference evidence="1 2" key="1">
    <citation type="journal article" date="2021" name="Elife">
        <title>Chloroplast acquisition without the gene transfer in kleptoplastic sea slugs, Plakobranchus ocellatus.</title>
        <authorList>
            <person name="Maeda T."/>
            <person name="Takahashi S."/>
            <person name="Yoshida T."/>
            <person name="Shimamura S."/>
            <person name="Takaki Y."/>
            <person name="Nagai Y."/>
            <person name="Toyoda A."/>
            <person name="Suzuki Y."/>
            <person name="Arimoto A."/>
            <person name="Ishii H."/>
            <person name="Satoh N."/>
            <person name="Nishiyama T."/>
            <person name="Hasebe M."/>
            <person name="Maruyama T."/>
            <person name="Minagawa J."/>
            <person name="Obokata J."/>
            <person name="Shigenobu S."/>
        </authorList>
    </citation>
    <scope>NUCLEOTIDE SEQUENCE [LARGE SCALE GENOMIC DNA]</scope>
</reference>
<dbReference type="EMBL" id="BMAT01013876">
    <property type="protein sequence ID" value="GFS21961.1"/>
    <property type="molecule type" value="Genomic_DNA"/>
</dbReference>
<evidence type="ECO:0000313" key="2">
    <source>
        <dbReference type="Proteomes" id="UP000762676"/>
    </source>
</evidence>
<comment type="caution">
    <text evidence="1">The sequence shown here is derived from an EMBL/GenBank/DDBJ whole genome shotgun (WGS) entry which is preliminary data.</text>
</comment>